<sequence length="400" mass="40803">MKLAAIIALGFTAAVSARPAGSRMMYRRQALENGQDAIALNEGFKNLQEGGACTEGENACIGDRFAQCVNGALASQACAPGTICAALPLVNARGTSITCTTPDDVAARIGSTGAQAPPPGQDAPPPPEEEAPPPPPPVEEGNDGGNGDGGNNDGGDQTPPDGGANNNGEGGAAGNDAGNNGGGDPQTSLTLDPGVISQNFANDGQDVPADGQVPSLTSSNNFINFCLTSGLPLTNGQQNRDGSCNTAPIGMIPSVTNMPASKFANPKNGDVINGVKQPFTIVMNIARMQTGSFVNAQQNYFAAPQQLNDQGQIIGHSHVVIELLESLESTQVPDPNVFAFFKGVNTPAQGGQLTAEVNEGLDAGAYRLCSINAAANHQPIIVPVAQHGMIDDCVYFTVAA</sequence>
<evidence type="ECO:0000313" key="3">
    <source>
        <dbReference type="EMBL" id="TFL06296.1"/>
    </source>
</evidence>
<dbReference type="Proteomes" id="UP000305067">
    <property type="component" value="Unassembled WGS sequence"/>
</dbReference>
<organism evidence="3 4">
    <name type="scientific">Pterulicium gracile</name>
    <dbReference type="NCBI Taxonomy" id="1884261"/>
    <lineage>
        <taxon>Eukaryota</taxon>
        <taxon>Fungi</taxon>
        <taxon>Dikarya</taxon>
        <taxon>Basidiomycota</taxon>
        <taxon>Agaricomycotina</taxon>
        <taxon>Agaricomycetes</taxon>
        <taxon>Agaricomycetidae</taxon>
        <taxon>Agaricales</taxon>
        <taxon>Pleurotineae</taxon>
        <taxon>Pterulaceae</taxon>
        <taxon>Pterulicium</taxon>
    </lineage>
</organism>
<proteinExistence type="predicted"/>
<evidence type="ECO:0000256" key="1">
    <source>
        <dbReference type="SAM" id="MobiDB-lite"/>
    </source>
</evidence>
<dbReference type="EMBL" id="ML178815">
    <property type="protein sequence ID" value="TFL06296.1"/>
    <property type="molecule type" value="Genomic_DNA"/>
</dbReference>
<feature type="compositionally biased region" description="Pro residues" evidence="1">
    <location>
        <begin position="116"/>
        <end position="138"/>
    </location>
</feature>
<dbReference type="PANTHER" id="PTHR34587">
    <property type="entry name" value="VWFA DOMAIN-CONTAINING PROTEIN"/>
    <property type="match status" value="1"/>
</dbReference>
<evidence type="ECO:0008006" key="5">
    <source>
        <dbReference type="Google" id="ProtNLM"/>
    </source>
</evidence>
<feature type="compositionally biased region" description="Low complexity" evidence="1">
    <location>
        <begin position="154"/>
        <end position="167"/>
    </location>
</feature>
<keyword evidence="4" id="KW-1185">Reference proteome</keyword>
<dbReference type="STRING" id="1884261.A0A5C3QWD0"/>
<dbReference type="AlphaFoldDB" id="A0A5C3QWD0"/>
<dbReference type="OrthoDB" id="2336871at2759"/>
<feature type="signal peptide" evidence="2">
    <location>
        <begin position="1"/>
        <end position="17"/>
    </location>
</feature>
<feature type="compositionally biased region" description="Polar residues" evidence="1">
    <location>
        <begin position="185"/>
        <end position="202"/>
    </location>
</feature>
<protein>
    <recommendedName>
        <fullName evidence="5">Carbohydrate-binding module family 19 domain-containing protein</fullName>
    </recommendedName>
</protein>
<reference evidence="3 4" key="1">
    <citation type="journal article" date="2019" name="Nat. Ecol. Evol.">
        <title>Megaphylogeny resolves global patterns of mushroom evolution.</title>
        <authorList>
            <person name="Varga T."/>
            <person name="Krizsan K."/>
            <person name="Foldi C."/>
            <person name="Dima B."/>
            <person name="Sanchez-Garcia M."/>
            <person name="Sanchez-Ramirez S."/>
            <person name="Szollosi G.J."/>
            <person name="Szarkandi J.G."/>
            <person name="Papp V."/>
            <person name="Albert L."/>
            <person name="Andreopoulos W."/>
            <person name="Angelini C."/>
            <person name="Antonin V."/>
            <person name="Barry K.W."/>
            <person name="Bougher N.L."/>
            <person name="Buchanan P."/>
            <person name="Buyck B."/>
            <person name="Bense V."/>
            <person name="Catcheside P."/>
            <person name="Chovatia M."/>
            <person name="Cooper J."/>
            <person name="Damon W."/>
            <person name="Desjardin D."/>
            <person name="Finy P."/>
            <person name="Geml J."/>
            <person name="Haridas S."/>
            <person name="Hughes K."/>
            <person name="Justo A."/>
            <person name="Karasinski D."/>
            <person name="Kautmanova I."/>
            <person name="Kiss B."/>
            <person name="Kocsube S."/>
            <person name="Kotiranta H."/>
            <person name="LaButti K.M."/>
            <person name="Lechner B.E."/>
            <person name="Liimatainen K."/>
            <person name="Lipzen A."/>
            <person name="Lukacs Z."/>
            <person name="Mihaltcheva S."/>
            <person name="Morgado L.N."/>
            <person name="Niskanen T."/>
            <person name="Noordeloos M.E."/>
            <person name="Ohm R.A."/>
            <person name="Ortiz-Santana B."/>
            <person name="Ovrebo C."/>
            <person name="Racz N."/>
            <person name="Riley R."/>
            <person name="Savchenko A."/>
            <person name="Shiryaev A."/>
            <person name="Soop K."/>
            <person name="Spirin V."/>
            <person name="Szebenyi C."/>
            <person name="Tomsovsky M."/>
            <person name="Tulloss R.E."/>
            <person name="Uehling J."/>
            <person name="Grigoriev I.V."/>
            <person name="Vagvolgyi C."/>
            <person name="Papp T."/>
            <person name="Martin F.M."/>
            <person name="Miettinen O."/>
            <person name="Hibbett D.S."/>
            <person name="Nagy L.G."/>
        </authorList>
    </citation>
    <scope>NUCLEOTIDE SEQUENCE [LARGE SCALE GENOMIC DNA]</scope>
    <source>
        <strain evidence="3 4">CBS 309.79</strain>
    </source>
</reference>
<evidence type="ECO:0000313" key="4">
    <source>
        <dbReference type="Proteomes" id="UP000305067"/>
    </source>
</evidence>
<gene>
    <name evidence="3" type="ORF">BDV98DRAFT_540387</name>
</gene>
<evidence type="ECO:0000256" key="2">
    <source>
        <dbReference type="SAM" id="SignalP"/>
    </source>
</evidence>
<accession>A0A5C3QWD0</accession>
<dbReference type="InterPro" id="IPR053216">
    <property type="entry name" value="Appressorial_penetr-assoc"/>
</dbReference>
<dbReference type="PANTHER" id="PTHR34587:SF2">
    <property type="entry name" value="G-PROTEIN COUPLED RECEPTORS FAMILY 1 PROFILE DOMAIN-CONTAINING PROTEIN"/>
    <property type="match status" value="1"/>
</dbReference>
<keyword evidence="2" id="KW-0732">Signal</keyword>
<name>A0A5C3QWD0_9AGAR</name>
<feature type="region of interest" description="Disordered" evidence="1">
    <location>
        <begin position="108"/>
        <end position="215"/>
    </location>
</feature>
<feature type="compositionally biased region" description="Gly residues" evidence="1">
    <location>
        <begin position="168"/>
        <end position="184"/>
    </location>
</feature>
<feature type="compositionally biased region" description="Gly residues" evidence="1">
    <location>
        <begin position="143"/>
        <end position="153"/>
    </location>
</feature>
<feature type="chain" id="PRO_5022773007" description="Carbohydrate-binding module family 19 domain-containing protein" evidence="2">
    <location>
        <begin position="18"/>
        <end position="400"/>
    </location>
</feature>